<reference evidence="18 19" key="1">
    <citation type="submission" date="2020-08" db="EMBL/GenBank/DDBJ databases">
        <authorList>
            <person name="Hejnol A."/>
        </authorList>
    </citation>
    <scope>NUCLEOTIDE SEQUENCE [LARGE SCALE GENOMIC DNA]</scope>
</reference>
<evidence type="ECO:0000256" key="3">
    <source>
        <dbReference type="ARBA" id="ARBA00012689"/>
    </source>
</evidence>
<protein>
    <recommendedName>
        <fullName evidence="3">peptidylglycine monooxygenase</fullName>
        <ecNumber evidence="3">1.14.17.3</ecNumber>
    </recommendedName>
</protein>
<keyword evidence="4" id="KW-0964">Secreted</keyword>
<keyword evidence="6 15" id="KW-0732">Signal</keyword>
<evidence type="ECO:0000313" key="19">
    <source>
        <dbReference type="Proteomes" id="UP000549394"/>
    </source>
</evidence>
<comment type="cofactor">
    <cofactor evidence="13">
        <name>Cu(2+)</name>
        <dbReference type="ChEBI" id="CHEBI:29036"/>
    </cofactor>
    <text evidence="13">Binds 2 Cu(2+) ions per subunit.</text>
</comment>
<feature type="disulfide bond" evidence="14">
    <location>
        <begin position="191"/>
        <end position="302"/>
    </location>
</feature>
<evidence type="ECO:0000256" key="7">
    <source>
        <dbReference type="ARBA" id="ARBA00023002"/>
    </source>
</evidence>
<sequence>MWILISLAVVCLTSGFEFDVRMPNVKPQERDTYLCKQIKMGELTEYITKFRPHAKAATAHHMLLYSCIEPGSDEEVWDCGEMMQRKSTHYNKAPVCQSGSKIIYAWAMNAGDLKLPNDVSFAVGGNTESKYLVLQVHYKSVEKFLSGKYGDNSGIIIEASPVPTNHLAGVYLMGTGGEIKPHSITYMETACLYKEPENVVMYPFAYRVHAHTHGRVVSGYRIRNGIWTEIGRMDPRQEEMFYNISSPRMTIKRGDVLAARCTMENLDNDKTVRIGMTQDDEMCNFYIMYYLNANQKLSSDNCWTPGPPNYYWNFPAADAVPESASTHPKTKQHYSSN</sequence>
<evidence type="ECO:0000256" key="6">
    <source>
        <dbReference type="ARBA" id="ARBA00022729"/>
    </source>
</evidence>
<dbReference type="OrthoDB" id="10044505at2759"/>
<feature type="binding site" evidence="13">
    <location>
        <position position="137"/>
    </location>
    <ligand>
        <name>Cu(2+)</name>
        <dbReference type="ChEBI" id="CHEBI:29036"/>
        <label>1</label>
        <note>catalytic</note>
    </ligand>
</feature>
<evidence type="ECO:0000256" key="4">
    <source>
        <dbReference type="ARBA" id="ARBA00022525"/>
    </source>
</evidence>
<dbReference type="GO" id="GO:0005576">
    <property type="term" value="C:extracellular region"/>
    <property type="evidence" value="ECO:0007669"/>
    <property type="project" value="UniProtKB-SubCell"/>
</dbReference>
<dbReference type="InterPro" id="IPR000720">
    <property type="entry name" value="PHM/PAL"/>
</dbReference>
<keyword evidence="11" id="KW-0325">Glycoprotein</keyword>
<dbReference type="PRINTS" id="PR00790">
    <property type="entry name" value="PAMONOXGNASE"/>
</dbReference>
<evidence type="ECO:0000256" key="2">
    <source>
        <dbReference type="ARBA" id="ARBA00010676"/>
    </source>
</evidence>
<dbReference type="FunFam" id="2.60.120.310:FF:000005">
    <property type="entry name" value="Peptidylglycine alpha-hydroxylating monooxygenase"/>
    <property type="match status" value="1"/>
</dbReference>
<comment type="catalytic activity">
    <reaction evidence="12">
        <text>a [peptide]-C-terminal glycine + 2 L-ascorbate + O2 = a [peptide]-C-terminal (2S)-2-hydroxyglycine + 2 monodehydro-L-ascorbate radical + H2O</text>
        <dbReference type="Rhea" id="RHEA:21452"/>
        <dbReference type="Rhea" id="RHEA-COMP:13486"/>
        <dbReference type="Rhea" id="RHEA-COMP:15321"/>
        <dbReference type="ChEBI" id="CHEBI:15377"/>
        <dbReference type="ChEBI" id="CHEBI:15379"/>
        <dbReference type="ChEBI" id="CHEBI:38290"/>
        <dbReference type="ChEBI" id="CHEBI:59513"/>
        <dbReference type="ChEBI" id="CHEBI:137000"/>
        <dbReference type="ChEBI" id="CHEBI:142768"/>
        <dbReference type="EC" id="1.14.17.3"/>
    </reaction>
</comment>
<evidence type="ECO:0000256" key="13">
    <source>
        <dbReference type="PIRSR" id="PIRSR600720-2"/>
    </source>
</evidence>
<evidence type="ECO:0000259" key="17">
    <source>
        <dbReference type="Pfam" id="PF03712"/>
    </source>
</evidence>
<keyword evidence="10 14" id="KW-1015">Disulfide bond</keyword>
<feature type="disulfide bond" evidence="14">
    <location>
        <begin position="35"/>
        <end position="79"/>
    </location>
</feature>
<evidence type="ECO:0000256" key="10">
    <source>
        <dbReference type="ARBA" id="ARBA00023157"/>
    </source>
</evidence>
<feature type="signal peptide" evidence="15">
    <location>
        <begin position="1"/>
        <end position="15"/>
    </location>
</feature>
<dbReference type="GO" id="GO:0004504">
    <property type="term" value="F:peptidylglycine monooxygenase activity"/>
    <property type="evidence" value="ECO:0007669"/>
    <property type="project" value="UniProtKB-EC"/>
</dbReference>
<evidence type="ECO:0000256" key="15">
    <source>
        <dbReference type="SAM" id="SignalP"/>
    </source>
</evidence>
<keyword evidence="7" id="KW-0560">Oxidoreductase</keyword>
<evidence type="ECO:0000256" key="9">
    <source>
        <dbReference type="ARBA" id="ARBA00023033"/>
    </source>
</evidence>
<feature type="binding site" evidence="13">
    <location>
        <position position="61"/>
    </location>
    <ligand>
        <name>Cu(2+)</name>
        <dbReference type="ChEBI" id="CHEBI:29036"/>
        <label>1</label>
        <note>catalytic</note>
    </ligand>
</feature>
<dbReference type="GO" id="GO:0006518">
    <property type="term" value="P:peptide metabolic process"/>
    <property type="evidence" value="ECO:0007669"/>
    <property type="project" value="InterPro"/>
</dbReference>
<keyword evidence="19" id="KW-1185">Reference proteome</keyword>
<dbReference type="EMBL" id="CAJFCJ010000028">
    <property type="protein sequence ID" value="CAD5125675.1"/>
    <property type="molecule type" value="Genomic_DNA"/>
</dbReference>
<dbReference type="EC" id="1.14.17.3" evidence="3"/>
<name>A0A7I8WC17_9ANNE</name>
<comment type="similarity">
    <text evidence="2">Belongs to the copper type II ascorbate-dependent monooxygenase family.</text>
</comment>
<gene>
    <name evidence="18" type="ORF">DGYR_LOCUS13021</name>
</gene>
<dbReference type="Pfam" id="PF03712">
    <property type="entry name" value="Cu2_monoox_C"/>
    <property type="match status" value="1"/>
</dbReference>
<keyword evidence="8 13" id="KW-0186">Copper</keyword>
<keyword evidence="9" id="KW-0503">Monooxygenase</keyword>
<evidence type="ECO:0000256" key="1">
    <source>
        <dbReference type="ARBA" id="ARBA00004613"/>
    </source>
</evidence>
<evidence type="ECO:0000256" key="8">
    <source>
        <dbReference type="ARBA" id="ARBA00023008"/>
    </source>
</evidence>
<evidence type="ECO:0000256" key="11">
    <source>
        <dbReference type="ARBA" id="ARBA00023180"/>
    </source>
</evidence>
<evidence type="ECO:0000313" key="18">
    <source>
        <dbReference type="EMBL" id="CAD5125675.1"/>
    </source>
</evidence>
<proteinExistence type="inferred from homology"/>
<comment type="caution">
    <text evidence="18">The sequence shown here is derived from an EMBL/GenBank/DDBJ whole genome shotgun (WGS) entry which is preliminary data.</text>
</comment>
<feature type="chain" id="PRO_5029479026" description="peptidylglycine monooxygenase" evidence="15">
    <location>
        <begin position="16"/>
        <end position="337"/>
    </location>
</feature>
<dbReference type="AlphaFoldDB" id="A0A7I8WC17"/>
<feature type="binding site" evidence="13">
    <location>
        <position position="282"/>
    </location>
    <ligand>
        <name>Cu(2+)</name>
        <dbReference type="ChEBI" id="CHEBI:29036"/>
        <label>1</label>
        <note>catalytic</note>
    </ligand>
</feature>
<dbReference type="PANTHER" id="PTHR10680:SF14">
    <property type="entry name" value="PEPTIDYL-GLYCINE ALPHA-AMIDATING MONOOXYGENASE"/>
    <property type="match status" value="1"/>
</dbReference>
<dbReference type="GO" id="GO:0016020">
    <property type="term" value="C:membrane"/>
    <property type="evidence" value="ECO:0007669"/>
    <property type="project" value="InterPro"/>
</dbReference>
<evidence type="ECO:0000256" key="12">
    <source>
        <dbReference type="ARBA" id="ARBA00048431"/>
    </source>
</evidence>
<dbReference type="SUPFAM" id="SSF49742">
    <property type="entry name" value="PHM/PNGase F"/>
    <property type="match status" value="2"/>
</dbReference>
<feature type="disulfide bond" evidence="14">
    <location>
        <begin position="261"/>
        <end position="283"/>
    </location>
</feature>
<evidence type="ECO:0000256" key="5">
    <source>
        <dbReference type="ARBA" id="ARBA00022723"/>
    </source>
</evidence>
<evidence type="ECO:0000259" key="16">
    <source>
        <dbReference type="Pfam" id="PF01082"/>
    </source>
</evidence>
<dbReference type="InterPro" id="IPR014784">
    <property type="entry name" value="Cu2_ascorb_mOase-like_C"/>
</dbReference>
<feature type="domain" description="Copper type II ascorbate-dependent monooxygenase C-terminal" evidence="17">
    <location>
        <begin position="167"/>
        <end position="314"/>
    </location>
</feature>
<dbReference type="PANTHER" id="PTHR10680">
    <property type="entry name" value="PEPTIDYL-GLYCINE ALPHA-AMIDATING MONOOXYGENASE"/>
    <property type="match status" value="1"/>
</dbReference>
<feature type="binding site" evidence="13">
    <location>
        <position position="209"/>
    </location>
    <ligand>
        <name>Cu(2+)</name>
        <dbReference type="ChEBI" id="CHEBI:29036"/>
        <label>1</label>
        <note>catalytic</note>
    </ligand>
</feature>
<dbReference type="Gene3D" id="2.60.120.230">
    <property type="match status" value="1"/>
</dbReference>
<dbReference type="InterPro" id="IPR000323">
    <property type="entry name" value="Cu2_ascorb_mOase_N"/>
</dbReference>
<feature type="domain" description="Copper type II ascorbate-dependent monooxygenase N-terminal" evidence="16">
    <location>
        <begin position="18"/>
        <end position="143"/>
    </location>
</feature>
<dbReference type="Pfam" id="PF01082">
    <property type="entry name" value="Cu2_monooxygen"/>
    <property type="match status" value="1"/>
</dbReference>
<comment type="subcellular location">
    <subcellularLocation>
        <location evidence="1">Secreted</location>
    </subcellularLocation>
</comment>
<dbReference type="GO" id="GO:0005507">
    <property type="term" value="F:copper ion binding"/>
    <property type="evidence" value="ECO:0007669"/>
    <property type="project" value="InterPro"/>
</dbReference>
<feature type="binding site" evidence="13">
    <location>
        <position position="60"/>
    </location>
    <ligand>
        <name>Cu(2+)</name>
        <dbReference type="ChEBI" id="CHEBI:29036"/>
        <label>1</label>
        <note>catalytic</note>
    </ligand>
</feature>
<feature type="binding site" evidence="13">
    <location>
        <position position="211"/>
    </location>
    <ligand>
        <name>Cu(2+)</name>
        <dbReference type="ChEBI" id="CHEBI:29036"/>
        <label>1</label>
        <note>catalytic</note>
    </ligand>
</feature>
<organism evidence="18 19">
    <name type="scientific">Dimorphilus gyrociliatus</name>
    <dbReference type="NCBI Taxonomy" id="2664684"/>
    <lineage>
        <taxon>Eukaryota</taxon>
        <taxon>Metazoa</taxon>
        <taxon>Spiralia</taxon>
        <taxon>Lophotrochozoa</taxon>
        <taxon>Annelida</taxon>
        <taxon>Polychaeta</taxon>
        <taxon>Polychaeta incertae sedis</taxon>
        <taxon>Dinophilidae</taxon>
        <taxon>Dimorphilus</taxon>
    </lineage>
</organism>
<feature type="disulfide bond" evidence="14">
    <location>
        <begin position="67"/>
        <end position="96"/>
    </location>
</feature>
<accession>A0A7I8WC17</accession>
<dbReference type="Gene3D" id="2.60.120.310">
    <property type="entry name" value="Copper type II, ascorbate-dependent monooxygenase, N-terminal domain"/>
    <property type="match status" value="1"/>
</dbReference>
<dbReference type="InterPro" id="IPR024548">
    <property type="entry name" value="Cu2_monoox_C"/>
</dbReference>
<dbReference type="InterPro" id="IPR036939">
    <property type="entry name" value="Cu2_ascorb_mOase_N_sf"/>
</dbReference>
<evidence type="ECO:0000256" key="14">
    <source>
        <dbReference type="PIRSR" id="PIRSR600720-3"/>
    </source>
</evidence>
<dbReference type="Proteomes" id="UP000549394">
    <property type="component" value="Unassembled WGS sequence"/>
</dbReference>
<keyword evidence="5 13" id="KW-0479">Metal-binding</keyword>
<dbReference type="InterPro" id="IPR008977">
    <property type="entry name" value="PHM/PNGase_F_dom_sf"/>
</dbReference>